<feature type="region of interest" description="Disordered" evidence="1">
    <location>
        <begin position="2157"/>
        <end position="2205"/>
    </location>
</feature>
<reference evidence="3" key="1">
    <citation type="submission" date="2022-10" db="EMBL/GenBank/DDBJ databases">
        <authorList>
            <person name="Chen Y."/>
            <person name="Dougan E. K."/>
            <person name="Chan C."/>
            <person name="Rhodes N."/>
            <person name="Thang M."/>
        </authorList>
    </citation>
    <scope>NUCLEOTIDE SEQUENCE</scope>
</reference>
<feature type="compositionally biased region" description="Basic residues" evidence="1">
    <location>
        <begin position="3105"/>
        <end position="3121"/>
    </location>
</feature>
<feature type="compositionally biased region" description="Basic and acidic residues" evidence="1">
    <location>
        <begin position="786"/>
        <end position="811"/>
    </location>
</feature>
<feature type="region of interest" description="Disordered" evidence="1">
    <location>
        <begin position="1043"/>
        <end position="1096"/>
    </location>
</feature>
<feature type="compositionally biased region" description="Acidic residues" evidence="1">
    <location>
        <begin position="549"/>
        <end position="565"/>
    </location>
</feature>
<dbReference type="InterPro" id="IPR013103">
    <property type="entry name" value="RVT_2"/>
</dbReference>
<dbReference type="EMBL" id="CAMXCT020006146">
    <property type="protein sequence ID" value="CAL1167415.1"/>
    <property type="molecule type" value="Genomic_DNA"/>
</dbReference>
<feature type="region of interest" description="Disordered" evidence="1">
    <location>
        <begin position="896"/>
        <end position="917"/>
    </location>
</feature>
<accession>A0A9P1DQV6</accession>
<feature type="region of interest" description="Disordered" evidence="1">
    <location>
        <begin position="2227"/>
        <end position="2343"/>
    </location>
</feature>
<feature type="region of interest" description="Disordered" evidence="1">
    <location>
        <begin position="3095"/>
        <end position="3140"/>
    </location>
</feature>
<feature type="region of interest" description="Disordered" evidence="1">
    <location>
        <begin position="1"/>
        <end position="61"/>
    </location>
</feature>
<feature type="compositionally biased region" description="Basic and acidic residues" evidence="1">
    <location>
        <begin position="995"/>
        <end position="1006"/>
    </location>
</feature>
<feature type="region of interest" description="Disordered" evidence="1">
    <location>
        <begin position="130"/>
        <end position="327"/>
    </location>
</feature>
<evidence type="ECO:0000256" key="1">
    <source>
        <dbReference type="SAM" id="MobiDB-lite"/>
    </source>
</evidence>
<feature type="compositionally biased region" description="Basic and acidic residues" evidence="1">
    <location>
        <begin position="3095"/>
        <end position="3104"/>
    </location>
</feature>
<feature type="compositionally biased region" description="Polar residues" evidence="1">
    <location>
        <begin position="872"/>
        <end position="882"/>
    </location>
</feature>
<dbReference type="PROSITE" id="PS50994">
    <property type="entry name" value="INTEGRASE"/>
    <property type="match status" value="1"/>
</dbReference>
<dbReference type="Gene3D" id="3.30.420.10">
    <property type="entry name" value="Ribonuclease H-like superfamily/Ribonuclease H"/>
    <property type="match status" value="1"/>
</dbReference>
<dbReference type="EMBL" id="CAMXCT010006146">
    <property type="protein sequence ID" value="CAI4014040.1"/>
    <property type="molecule type" value="Genomic_DNA"/>
</dbReference>
<feature type="compositionally biased region" description="Basic and acidic residues" evidence="1">
    <location>
        <begin position="301"/>
        <end position="326"/>
    </location>
</feature>
<dbReference type="SUPFAM" id="SSF53098">
    <property type="entry name" value="Ribonuclease H-like"/>
    <property type="match status" value="1"/>
</dbReference>
<evidence type="ECO:0000313" key="3">
    <source>
        <dbReference type="EMBL" id="CAI4014040.1"/>
    </source>
</evidence>
<feature type="compositionally biased region" description="Basic and acidic residues" evidence="1">
    <location>
        <begin position="751"/>
        <end position="760"/>
    </location>
</feature>
<feature type="region of interest" description="Disordered" evidence="1">
    <location>
        <begin position="508"/>
        <end position="565"/>
    </location>
</feature>
<feature type="region of interest" description="Disordered" evidence="1">
    <location>
        <begin position="1770"/>
        <end position="1798"/>
    </location>
</feature>
<keyword evidence="6" id="KW-1185">Reference proteome</keyword>
<feature type="compositionally biased region" description="Pro residues" evidence="1">
    <location>
        <begin position="2265"/>
        <end position="2274"/>
    </location>
</feature>
<dbReference type="Pfam" id="PF07727">
    <property type="entry name" value="RVT_2"/>
    <property type="match status" value="1"/>
</dbReference>
<dbReference type="GO" id="GO:0003676">
    <property type="term" value="F:nucleic acid binding"/>
    <property type="evidence" value="ECO:0007669"/>
    <property type="project" value="InterPro"/>
</dbReference>
<protein>
    <submittedName>
        <fullName evidence="5">Retrovirus-related Pol polyprotein from transposon RE1 (Retro element 1) (AtRE1)</fullName>
    </submittedName>
</protein>
<evidence type="ECO:0000313" key="5">
    <source>
        <dbReference type="EMBL" id="CAL4801352.1"/>
    </source>
</evidence>
<name>A0A9P1DQV6_9DINO</name>
<reference evidence="4" key="2">
    <citation type="submission" date="2024-04" db="EMBL/GenBank/DDBJ databases">
        <authorList>
            <person name="Chen Y."/>
            <person name="Shah S."/>
            <person name="Dougan E. K."/>
            <person name="Thang M."/>
            <person name="Chan C."/>
        </authorList>
    </citation>
    <scope>NUCLEOTIDE SEQUENCE [LARGE SCALE GENOMIC DNA]</scope>
</reference>
<feature type="compositionally biased region" description="Basic and acidic residues" evidence="1">
    <location>
        <begin position="959"/>
        <end position="976"/>
    </location>
</feature>
<feature type="compositionally biased region" description="Acidic residues" evidence="1">
    <location>
        <begin position="181"/>
        <end position="222"/>
    </location>
</feature>
<evidence type="ECO:0000259" key="2">
    <source>
        <dbReference type="PROSITE" id="PS50994"/>
    </source>
</evidence>
<feature type="region of interest" description="Disordered" evidence="1">
    <location>
        <begin position="76"/>
        <end position="95"/>
    </location>
</feature>
<dbReference type="InterPro" id="IPR036397">
    <property type="entry name" value="RNaseH_sf"/>
</dbReference>
<organism evidence="3">
    <name type="scientific">Cladocopium goreaui</name>
    <dbReference type="NCBI Taxonomy" id="2562237"/>
    <lineage>
        <taxon>Eukaryota</taxon>
        <taxon>Sar</taxon>
        <taxon>Alveolata</taxon>
        <taxon>Dinophyceae</taxon>
        <taxon>Suessiales</taxon>
        <taxon>Symbiodiniaceae</taxon>
        <taxon>Cladocopium</taxon>
    </lineage>
</organism>
<sequence>MATAEPKRPAAGKRAAPRGKEAAPQMKEKLSSAPDTKVGEDQLRRGRGPASACSEPVGAAKDAKVAERYPYGMPPFGYQLQQGPDGRPWHTDGKQWWPAGFEAMMASQQWSTPYSPWSFPSQRTAFNPKEFEEYVKQHATRTKVKTETKDDRPNKDEKKDKKDKPSKDGGRDKKKKQNDEGPPDDAPDWGGDDDDGPGDEPDPEDDSQYTYEEESEEEEELEQDRSVEVTPRSMPEPAPPPAGAGARRGPRPRRQQQPQEEPRGTHHVGGAPRRRRPQGSHGGSNPPSLPSRGSATPASSRRTETIRTESVRQLLRDRPDQPEARARANLGQVRLETFSGDRAQYRNWMKTIQAQKQLYQIQDKELAVLLFLSCTGEAREVLNQLEVSDMQEEGGLQRILRLLEDAYGSKADERFEEKQSAFLNYRRSAGQSIAAYLATLKRLRNEYLQEDTGSTISDRAFAQRMLTRAALTRRERYDCFFAAGGAYRSAPIEKVLRFRCANVHIEERPETRRQEGYPRASRPPPKRRTFKRSDRRTPHRATRHAHVADEDDGYDEDEDFDQATDEEDLEQEALMAEEEMPEEEDWSYYEDDAENEEVEAVDQAALQEAFAAGWRAKDKTAQARQNRGYRDSGKPQKGRGKGKRPDSRKPDDRKRNSTCASCGQKGHWRGDAICPNVQSGKDAPHRKESSTHYTTASGSGKGSALQPKRGSAPSPDRADDRPPLQRRPGSASREEGQAGTTPKCPPTPPPKKKDEVDKTPMETYVTPTPKAKREKPPAPPHPPPGRAKEEIERSPSRKEPELEPKASPGEKPKKRRRRSAGDKDKDKDRHRRSAGEHRSDRDRTRERRRAKDEGEATPASTPREGAEEAFVSQPSTGTTARQCNWTYMVGGWDVIKDYDSDGSNTVSSQELESESDLDDLVRKYQFQNTPAPKSAARQKLKVKLMTVLKSLTEEEQDEEIKRRLQKKQDRLRDKITAKAVRSQASGSETPARTRPKQETRDPKLDEDMGLSSEELLRILPNMSKEEKKMLYKQLKKEREEDALKLFEKDPPATASTKLKRPDRRRDGYSAATMPTSSTGRSLRKDEVEEPPDQEEKIPVGVKKKRMEKFRRQLYEATRNRKGKIVPSEASDLPNADQEQCSHPYERLLWGANLHAHWANCKDCKLRKVLYYSVMHGAMTSDQCSHALNQEHEAYQANVLAPGHVILDTGCRTAVAGRKWHEALQSLMLKKGLPFHKTNHEEVYRFGAGAPVLSTEAFLYAVQIYDHKSWVRIAVVDNTPDDNRVAECPGLVGPAELARWKVQIDFAKLQVAIHGKWQPTVLSPSRHPILNLLNVGKHPNPSAWETGDLRELRLRLTNDPHSFALLQEALDDLSSDDGCAAEPDPTTNEAVHWTGPQFEMMARWQKKSESETINLLDVMGVDCFRATTSKDDDDTSTGSISERESETSHEGGLPLNSSEEETTETEDDMTDEVMIAGSAGDTEYLGKGQKRRLLAAAKNISEAVETERNIFKKEKEVPRVRRLRTGYKILEIFTWSCMLSRFAYGLGWEYLEPVTLPGWDLTDPKVQYEAHQYIDRVDPDFIMLAWPCGPWSPLQRLNQKTWTQREALKHKQNTSKKLLKFSAQVSLKRQRNGRAILGENPLPSLAWKQEDIIDGFGGLAEGICDQCQYGLRHPENKMPLKKATRFVGQEEIVAELRKRCNGEHEHFPIEGSVRTEEYGTISLSSWAGGYPIPLCKAIMRGALSFLHRPAAPGKEIYVLEEFVAEESFQDGAEGIEEEEQRIAQENKRKTEELEEDERRPIPREVQKAVEHAHRQLGHPSRDTLVRMLRVSGATDEAVRHARRWQCDVCRAQKPPAHPLATTPTLRPYGFNRKLHLDIKFVHDSRERKYPCLSIVDLGTAYHGACLCKTRRSDYVARKFLIHWVQIFGAPEHIHHDQGGEFELAFVSLLEDMAIPTTVTGSHAPWQLSVGERHGAILGTMVSAITAEHATEGFTAMKLVLSSAVAAKNMTVTRDGFTPNQRLFGAEVKFPSLTEENVKPSFAEALDAESEYARAHKMRITARLALIRMDVQEKMRRAILRKPAHENEGPFVPGTQIYFWTPKRLTKRYARGGQWRGPATILVREAKERYFVSWRGRALLLAAPNIRLATREELALNEPAKEDADSLGELLRDPMREKVYKDQTRLAPPKRVKRRPPTEENPERKRARMMLRGIKSIRELLKDRLADLRSQVRKRRMPKQVEDQPAAPQPKKRAKALEDGSVHPDAPSIPGPPAALPGPGDGNESDGYTATSPYDEGEGPPQPPTDEELPHIPSDDEGLDEPSRVEAEPPTEVPPHEVPVPPDDEEEWLEEFRKLSEEDRRKMALDDVPLTLKRKQVPVDPAQAEAAVKKLRANFCAQVAATTVYGSLQNEWVSRYEVEILKQLTGLPVTAARIHRTPRKRFQKPPKMVSRSRLSILIGKDPANTFIVNEDEADVKQNPRRRASFLWKGMTIFYKTAKEDEKEPIYIQLPDGLYRADMTAQDAQDFEALWTEEVRDLLTTEALLLKMKQGGKELDPSYFDKKEKAAFDAADVKEWSEWIKNGVIERVSPAEAARIPKASIFRAPLRMLRVNKQTNQLLPLVAKSRLIVPGHLDPQLGEFRTDSPTCPQAAVRAAKSVAAARGWGGTIFDVTTAFLSGKHLQRQVYIRAPREGLPPAEGWTAVEPGELLRILKSAYGLTESPRLWYLEALDRIKKTELQELEMSRSTFAAGGGNSGSATYAILCLHVDDGLLLGDLQDKRVQNLKRQIDGMFKIKAWKNLSAKEPVQFLGVDVTMDSNGIHDDMKQYINQIKVELLQGSGPLNPRELTLYRQLIMRLRWPAQQAMPHMLYEVSALAQRVSRAQHSDYKEAVKLHGKFKEEASQGRARLTYPKIEEKEKMFYISFFDASVGKEEDGKSQLGSIHFLTTEKARTGPALASVVEFSTNKSSRVLRSSMSAESCSMSICVDRHLYGRLVLDRLLYGNRPLDADWRVTMGLDGGVVTDAKSLFDHLNTTGQLPTERQTMLDLLVARHHLEAGAYMLFWVPTHRQHADGLTKKMVNLLWQAFCKVPKISLKETPEEKSLEDHRRRLRQGQRQRRKLKMKGRALPPAAPGINSNTPTRFPSDVKKHGRVEMLRYCAVFRVEMLRYRFVFRVEMLRYRFVFRVEMLRYRFVFRVEMLRYRFVFRVEMLRYRFVFRVAMLRYRFVFRVEMLRYRFVIRVEMLRDRFVFRVEMLRYRFVFRVEMLRYRFDFWVEMLRYRFVFRVEMLRDRFLFRVAMLRYRFVFRVEMLRSHFVFRVEMLRYRFVFRVEMQRYCFVFRVSMLRYRFIFRVEMLRYRFVFRVEMLRYRFVFRVEMLRYCFVFRVSMLRYRFVFRVEMLRYRFVFRVAMLRYHFVFRVEMLRYRFVFRVETLRYRFVFRVEMLRYRFVFRVEMLRYRFVFRVEMLRYRFFFRVS</sequence>
<comment type="caution">
    <text evidence="3">The sequence shown here is derived from an EMBL/GenBank/DDBJ whole genome shotgun (WGS) entry which is preliminary data.</text>
</comment>
<feature type="compositionally biased region" description="Acidic residues" evidence="1">
    <location>
        <begin position="1457"/>
        <end position="1467"/>
    </location>
</feature>
<feature type="compositionally biased region" description="Basic and acidic residues" evidence="1">
    <location>
        <begin position="2157"/>
        <end position="2182"/>
    </location>
</feature>
<feature type="compositionally biased region" description="Basic and acidic residues" evidence="1">
    <location>
        <begin position="144"/>
        <end position="171"/>
    </location>
</feature>
<feature type="compositionally biased region" description="Polar residues" evidence="1">
    <location>
        <begin position="283"/>
        <end position="300"/>
    </location>
</feature>
<feature type="domain" description="Integrase catalytic" evidence="2">
    <location>
        <begin position="1862"/>
        <end position="2025"/>
    </location>
</feature>
<dbReference type="InterPro" id="IPR001584">
    <property type="entry name" value="Integrase_cat-core"/>
</dbReference>
<evidence type="ECO:0000313" key="4">
    <source>
        <dbReference type="EMBL" id="CAL1167415.1"/>
    </source>
</evidence>
<feature type="region of interest" description="Disordered" evidence="1">
    <location>
        <begin position="1425"/>
        <end position="1467"/>
    </location>
</feature>
<dbReference type="EMBL" id="CAMXCT030006146">
    <property type="protein sequence ID" value="CAL4801352.1"/>
    <property type="molecule type" value="Genomic_DNA"/>
</dbReference>
<feature type="compositionally biased region" description="Basic and acidic residues" evidence="1">
    <location>
        <begin position="819"/>
        <end position="854"/>
    </location>
</feature>
<dbReference type="Proteomes" id="UP001152797">
    <property type="component" value="Unassembled WGS sequence"/>
</dbReference>
<dbReference type="GO" id="GO:0015074">
    <property type="term" value="P:DNA integration"/>
    <property type="evidence" value="ECO:0007669"/>
    <property type="project" value="InterPro"/>
</dbReference>
<feature type="region of interest" description="Disordered" evidence="1">
    <location>
        <begin position="612"/>
        <end position="882"/>
    </location>
</feature>
<gene>
    <name evidence="3" type="ORF">C1SCF055_LOCUS38970</name>
</gene>
<feature type="compositionally biased region" description="Basic and acidic residues" evidence="1">
    <location>
        <begin position="18"/>
        <end position="30"/>
    </location>
</feature>
<evidence type="ECO:0000313" key="6">
    <source>
        <dbReference type="Proteomes" id="UP001152797"/>
    </source>
</evidence>
<proteinExistence type="predicted"/>
<feature type="compositionally biased region" description="Basic and acidic residues" evidence="1">
    <location>
        <begin position="1779"/>
        <end position="1798"/>
    </location>
</feature>
<feature type="compositionally biased region" description="Pro residues" evidence="1">
    <location>
        <begin position="2329"/>
        <end position="2339"/>
    </location>
</feature>
<feature type="compositionally biased region" description="Basic and acidic residues" evidence="1">
    <location>
        <begin position="643"/>
        <end position="655"/>
    </location>
</feature>
<dbReference type="InterPro" id="IPR012337">
    <property type="entry name" value="RNaseH-like_sf"/>
</dbReference>
<feature type="region of interest" description="Disordered" evidence="1">
    <location>
        <begin position="952"/>
        <end position="1018"/>
    </location>
</feature>